<dbReference type="EMBL" id="OBQI01000004">
    <property type="protein sequence ID" value="SOC50401.1"/>
    <property type="molecule type" value="Genomic_DNA"/>
</dbReference>
<keyword evidence="3" id="KW-1185">Reference proteome</keyword>
<gene>
    <name evidence="2" type="ORF">SAMN05660748_3149</name>
</gene>
<evidence type="ECO:0000256" key="1">
    <source>
        <dbReference type="SAM" id="MobiDB-lite"/>
    </source>
</evidence>
<protein>
    <submittedName>
        <fullName evidence="2">Uncharacterized protein</fullName>
    </submittedName>
</protein>
<proteinExistence type="predicted"/>
<feature type="region of interest" description="Disordered" evidence="1">
    <location>
        <begin position="207"/>
        <end position="227"/>
    </location>
</feature>
<accession>A0A285VD26</accession>
<evidence type="ECO:0000313" key="3">
    <source>
        <dbReference type="Proteomes" id="UP000219435"/>
    </source>
</evidence>
<dbReference type="AlphaFoldDB" id="A0A285VD26"/>
<name>A0A285VD26_9ACTN</name>
<evidence type="ECO:0000313" key="2">
    <source>
        <dbReference type="EMBL" id="SOC50401.1"/>
    </source>
</evidence>
<sequence>MAISGEKGLRTVQQLAEVALDGTRWHSTKPDGNDERTRTVTIRQAGVPLDTSTPLDSRPSPDAPVQSLEEIGRRTVLARVAADGTRWCRCCDTSAAPGPTSAYCPDHLRQRNPLLKRLRRQAEREAAEAARAAAPATPVVRDDMVQMPREALRQIGIRAAAMATHIARASRHYHALQQEGRDPVWLDNLMWSAKELDAAIQSGIANDEVLPRHLARRPPARQQPRTA</sequence>
<dbReference type="Proteomes" id="UP000219435">
    <property type="component" value="Unassembled WGS sequence"/>
</dbReference>
<reference evidence="3" key="1">
    <citation type="submission" date="2017-08" db="EMBL/GenBank/DDBJ databases">
        <authorList>
            <person name="Varghese N."/>
            <person name="Submissions S."/>
        </authorList>
    </citation>
    <scope>NUCLEOTIDE SEQUENCE [LARGE SCALE GENOMIC DNA]</scope>
    <source>
        <strain evidence="3">DSM 4725</strain>
    </source>
</reference>
<organism evidence="2 3">
    <name type="scientific">Blastococcus aggregatus</name>
    <dbReference type="NCBI Taxonomy" id="38502"/>
    <lineage>
        <taxon>Bacteria</taxon>
        <taxon>Bacillati</taxon>
        <taxon>Actinomycetota</taxon>
        <taxon>Actinomycetes</taxon>
        <taxon>Geodermatophilales</taxon>
        <taxon>Geodermatophilaceae</taxon>
        <taxon>Blastococcus</taxon>
    </lineage>
</organism>